<dbReference type="SUPFAM" id="SSF51735">
    <property type="entry name" value="NAD(P)-binding Rossmann-fold domains"/>
    <property type="match status" value="1"/>
</dbReference>
<dbReference type="InterPro" id="IPR020843">
    <property type="entry name" value="ER"/>
</dbReference>
<dbReference type="InterPro" id="IPR011032">
    <property type="entry name" value="GroES-like_sf"/>
</dbReference>
<evidence type="ECO:0000256" key="2">
    <source>
        <dbReference type="ARBA" id="ARBA00008072"/>
    </source>
</evidence>
<dbReference type="InterPro" id="IPR002328">
    <property type="entry name" value="ADH_Zn_CS"/>
</dbReference>
<evidence type="ECO:0000313" key="8">
    <source>
        <dbReference type="EMBL" id="GAA3204749.1"/>
    </source>
</evidence>
<dbReference type="RefSeq" id="WP_344824995.1">
    <property type="nucleotide sequence ID" value="NZ_BAAAUV010000004.1"/>
</dbReference>
<dbReference type="CDD" id="cd08279">
    <property type="entry name" value="Zn_ADH_class_III"/>
    <property type="match status" value="1"/>
</dbReference>
<keyword evidence="5" id="KW-0560">Oxidoreductase</keyword>
<evidence type="ECO:0000256" key="4">
    <source>
        <dbReference type="ARBA" id="ARBA00022833"/>
    </source>
</evidence>
<dbReference type="Gene3D" id="3.40.50.720">
    <property type="entry name" value="NAD(P)-binding Rossmann-like Domain"/>
    <property type="match status" value="1"/>
</dbReference>
<dbReference type="EMBL" id="BAAAUV010000004">
    <property type="protein sequence ID" value="GAA3204749.1"/>
    <property type="molecule type" value="Genomic_DNA"/>
</dbReference>
<comment type="similarity">
    <text evidence="2 6">Belongs to the zinc-containing alcohol dehydrogenase family.</text>
</comment>
<evidence type="ECO:0000313" key="9">
    <source>
        <dbReference type="Proteomes" id="UP001501237"/>
    </source>
</evidence>
<dbReference type="SUPFAM" id="SSF50129">
    <property type="entry name" value="GroES-like"/>
    <property type="match status" value="1"/>
</dbReference>
<dbReference type="InterPro" id="IPR036291">
    <property type="entry name" value="NAD(P)-bd_dom_sf"/>
</dbReference>
<proteinExistence type="inferred from homology"/>
<dbReference type="Proteomes" id="UP001501237">
    <property type="component" value="Unassembled WGS sequence"/>
</dbReference>
<protein>
    <submittedName>
        <fullName evidence="8">Zn-dependent alcohol dehydrogenase</fullName>
    </submittedName>
</protein>
<accession>A0ABP6Q4V3</accession>
<dbReference type="PANTHER" id="PTHR43350:SF19">
    <property type="entry name" value="D-GULOSIDE 3-DEHYDROGENASE"/>
    <property type="match status" value="1"/>
</dbReference>
<dbReference type="SMART" id="SM00829">
    <property type="entry name" value="PKS_ER"/>
    <property type="match status" value="1"/>
</dbReference>
<dbReference type="InterPro" id="IPR013154">
    <property type="entry name" value="ADH-like_N"/>
</dbReference>
<dbReference type="Pfam" id="PF00107">
    <property type="entry name" value="ADH_zinc_N"/>
    <property type="match status" value="1"/>
</dbReference>
<evidence type="ECO:0000256" key="3">
    <source>
        <dbReference type="ARBA" id="ARBA00022723"/>
    </source>
</evidence>
<sequence>MRVAIAYEAGKPPVLEDLPVPAIGPSDVLVRISASGICHTDLNVLEGRSALGLPIALGHEGCGIVEETGSEVRRVKPGDRVLASVAPACGLCWSCLNGMSNQCALNAAVKAEPRFALPDGRSAAAVCGCGTFAEAMVVHEASLVPVETDLPDEQLALLGCGVTTGLGAVLNTAAVTPGSSVAVIGCGGVGQSVIQGAGIAGAAVVIAVDPSPGRREASLRSGATHAVDPGDGDPVARIRELTGGRGADYTFEAVGRPELMVQAFDMARSHGTVTLVGMPPVGSTLSLPAMQAVFSGKRLAGSVLGGAQILRDFPRYIRLAESGRLDLASLVSTRITLDEIVHGLDLAARAEGVRTVITPGTADG</sequence>
<name>A0ABP6Q4V3_9ACTN</name>
<comment type="caution">
    <text evidence="8">The sequence shown here is derived from an EMBL/GenBank/DDBJ whole genome shotgun (WGS) entry which is preliminary data.</text>
</comment>
<dbReference type="Gene3D" id="3.90.180.10">
    <property type="entry name" value="Medium-chain alcohol dehydrogenases, catalytic domain"/>
    <property type="match status" value="1"/>
</dbReference>
<keyword evidence="3 6" id="KW-0479">Metal-binding</keyword>
<evidence type="ECO:0000256" key="6">
    <source>
        <dbReference type="RuleBase" id="RU361277"/>
    </source>
</evidence>
<evidence type="ECO:0000256" key="1">
    <source>
        <dbReference type="ARBA" id="ARBA00001947"/>
    </source>
</evidence>
<keyword evidence="4 6" id="KW-0862">Zinc</keyword>
<reference evidence="9" key="1">
    <citation type="journal article" date="2019" name="Int. J. Syst. Evol. Microbiol.">
        <title>The Global Catalogue of Microorganisms (GCM) 10K type strain sequencing project: providing services to taxonomists for standard genome sequencing and annotation.</title>
        <authorList>
            <consortium name="The Broad Institute Genomics Platform"/>
            <consortium name="The Broad Institute Genome Sequencing Center for Infectious Disease"/>
            <person name="Wu L."/>
            <person name="Ma J."/>
        </authorList>
    </citation>
    <scope>NUCLEOTIDE SEQUENCE [LARGE SCALE GENOMIC DNA]</scope>
    <source>
        <strain evidence="9">JCM 9377</strain>
    </source>
</reference>
<feature type="domain" description="Enoyl reductase (ER)" evidence="7">
    <location>
        <begin position="10"/>
        <end position="357"/>
    </location>
</feature>
<dbReference type="InterPro" id="IPR013149">
    <property type="entry name" value="ADH-like_C"/>
</dbReference>
<dbReference type="PANTHER" id="PTHR43350">
    <property type="entry name" value="NAD-DEPENDENT ALCOHOL DEHYDROGENASE"/>
    <property type="match status" value="1"/>
</dbReference>
<comment type="cofactor">
    <cofactor evidence="1 6">
        <name>Zn(2+)</name>
        <dbReference type="ChEBI" id="CHEBI:29105"/>
    </cofactor>
</comment>
<organism evidence="8 9">
    <name type="scientific">Actinocorallia longicatena</name>
    <dbReference type="NCBI Taxonomy" id="111803"/>
    <lineage>
        <taxon>Bacteria</taxon>
        <taxon>Bacillati</taxon>
        <taxon>Actinomycetota</taxon>
        <taxon>Actinomycetes</taxon>
        <taxon>Streptosporangiales</taxon>
        <taxon>Thermomonosporaceae</taxon>
        <taxon>Actinocorallia</taxon>
    </lineage>
</organism>
<evidence type="ECO:0000256" key="5">
    <source>
        <dbReference type="ARBA" id="ARBA00023002"/>
    </source>
</evidence>
<gene>
    <name evidence="8" type="ORF">GCM10010468_19420</name>
</gene>
<dbReference type="PROSITE" id="PS00059">
    <property type="entry name" value="ADH_ZINC"/>
    <property type="match status" value="1"/>
</dbReference>
<dbReference type="Pfam" id="PF08240">
    <property type="entry name" value="ADH_N"/>
    <property type="match status" value="1"/>
</dbReference>
<evidence type="ECO:0000259" key="7">
    <source>
        <dbReference type="SMART" id="SM00829"/>
    </source>
</evidence>
<keyword evidence="9" id="KW-1185">Reference proteome</keyword>